<keyword evidence="2 3" id="KW-0040">ANK repeat</keyword>
<dbReference type="Pfam" id="PF12796">
    <property type="entry name" value="Ank_2"/>
    <property type="match status" value="2"/>
</dbReference>
<dbReference type="PANTHER" id="PTHR24198">
    <property type="entry name" value="ANKYRIN REPEAT AND PROTEIN KINASE DOMAIN-CONTAINING PROTEIN"/>
    <property type="match status" value="1"/>
</dbReference>
<keyword evidence="4" id="KW-0812">Transmembrane</keyword>
<keyword evidence="7" id="KW-1185">Reference proteome</keyword>
<dbReference type="PANTHER" id="PTHR24198:SF165">
    <property type="entry name" value="ANKYRIN REPEAT-CONTAINING PROTEIN-RELATED"/>
    <property type="match status" value="1"/>
</dbReference>
<organism evidence="6 7">
    <name type="scientific">Parachaetomium inaequale</name>
    <dbReference type="NCBI Taxonomy" id="2588326"/>
    <lineage>
        <taxon>Eukaryota</taxon>
        <taxon>Fungi</taxon>
        <taxon>Dikarya</taxon>
        <taxon>Ascomycota</taxon>
        <taxon>Pezizomycotina</taxon>
        <taxon>Sordariomycetes</taxon>
        <taxon>Sordariomycetidae</taxon>
        <taxon>Sordariales</taxon>
        <taxon>Chaetomiaceae</taxon>
        <taxon>Parachaetomium</taxon>
    </lineage>
</organism>
<proteinExistence type="predicted"/>
<feature type="repeat" description="ANK" evidence="3">
    <location>
        <begin position="1128"/>
        <end position="1160"/>
    </location>
</feature>
<feature type="transmembrane region" description="Helical" evidence="4">
    <location>
        <begin position="63"/>
        <end position="84"/>
    </location>
</feature>
<keyword evidence="5" id="KW-0732">Signal</keyword>
<gene>
    <name evidence="6" type="ORF">C8A01DRAFT_42127</name>
</gene>
<evidence type="ECO:0000256" key="3">
    <source>
        <dbReference type="PROSITE-ProRule" id="PRU00023"/>
    </source>
</evidence>
<dbReference type="PROSITE" id="PS50088">
    <property type="entry name" value="ANK_REPEAT"/>
    <property type="match status" value="2"/>
</dbReference>
<feature type="transmembrane region" description="Helical" evidence="4">
    <location>
        <begin position="252"/>
        <end position="273"/>
    </location>
</feature>
<dbReference type="InterPro" id="IPR036770">
    <property type="entry name" value="Ankyrin_rpt-contain_sf"/>
</dbReference>
<dbReference type="Proteomes" id="UP001303115">
    <property type="component" value="Unassembled WGS sequence"/>
</dbReference>
<evidence type="ECO:0000256" key="1">
    <source>
        <dbReference type="ARBA" id="ARBA00022737"/>
    </source>
</evidence>
<evidence type="ECO:0000313" key="6">
    <source>
        <dbReference type="EMBL" id="KAK4031411.1"/>
    </source>
</evidence>
<feature type="signal peptide" evidence="5">
    <location>
        <begin position="1"/>
        <end position="19"/>
    </location>
</feature>
<keyword evidence="1" id="KW-0677">Repeat</keyword>
<feature type="chain" id="PRO_5042921600" evidence="5">
    <location>
        <begin position="20"/>
        <end position="1773"/>
    </location>
</feature>
<dbReference type="Gene3D" id="1.25.40.20">
    <property type="entry name" value="Ankyrin repeat-containing domain"/>
    <property type="match status" value="2"/>
</dbReference>
<evidence type="ECO:0000256" key="2">
    <source>
        <dbReference type="ARBA" id="ARBA00023043"/>
    </source>
</evidence>
<feature type="non-terminal residue" evidence="6">
    <location>
        <position position="1773"/>
    </location>
</feature>
<dbReference type="SMART" id="SM00248">
    <property type="entry name" value="ANK"/>
    <property type="match status" value="7"/>
</dbReference>
<name>A0AAN6P458_9PEZI</name>
<feature type="transmembrane region" description="Helical" evidence="4">
    <location>
        <begin position="345"/>
        <end position="365"/>
    </location>
</feature>
<protein>
    <submittedName>
        <fullName evidence="6">Uncharacterized protein</fullName>
    </submittedName>
</protein>
<evidence type="ECO:0000313" key="7">
    <source>
        <dbReference type="Proteomes" id="UP001303115"/>
    </source>
</evidence>
<dbReference type="InterPro" id="IPR002110">
    <property type="entry name" value="Ankyrin_rpt"/>
</dbReference>
<keyword evidence="4" id="KW-1133">Transmembrane helix</keyword>
<keyword evidence="4" id="KW-0472">Membrane</keyword>
<accession>A0AAN6P458</accession>
<dbReference type="SUPFAM" id="SSF48403">
    <property type="entry name" value="Ankyrin repeat"/>
    <property type="match status" value="1"/>
</dbReference>
<feature type="repeat" description="ANK" evidence="3">
    <location>
        <begin position="1494"/>
        <end position="1526"/>
    </location>
</feature>
<evidence type="ECO:0000256" key="4">
    <source>
        <dbReference type="SAM" id="Phobius"/>
    </source>
</evidence>
<comment type="caution">
    <text evidence="6">The sequence shown here is derived from an EMBL/GenBank/DDBJ whole genome shotgun (WGS) entry which is preliminary data.</text>
</comment>
<reference evidence="7" key="1">
    <citation type="journal article" date="2023" name="Mol. Phylogenet. Evol.">
        <title>Genome-scale phylogeny and comparative genomics of the fungal order Sordariales.</title>
        <authorList>
            <person name="Hensen N."/>
            <person name="Bonometti L."/>
            <person name="Westerberg I."/>
            <person name="Brannstrom I.O."/>
            <person name="Guillou S."/>
            <person name="Cros-Aarteil S."/>
            <person name="Calhoun S."/>
            <person name="Haridas S."/>
            <person name="Kuo A."/>
            <person name="Mondo S."/>
            <person name="Pangilinan J."/>
            <person name="Riley R."/>
            <person name="LaButti K."/>
            <person name="Andreopoulos B."/>
            <person name="Lipzen A."/>
            <person name="Chen C."/>
            <person name="Yan M."/>
            <person name="Daum C."/>
            <person name="Ng V."/>
            <person name="Clum A."/>
            <person name="Steindorff A."/>
            <person name="Ohm R.A."/>
            <person name="Martin F."/>
            <person name="Silar P."/>
            <person name="Natvig D.O."/>
            <person name="Lalanne C."/>
            <person name="Gautier V."/>
            <person name="Ament-Velasquez S.L."/>
            <person name="Kruys A."/>
            <person name="Hutchinson M.I."/>
            <person name="Powell A.J."/>
            <person name="Barry K."/>
            <person name="Miller A.N."/>
            <person name="Grigoriev I.V."/>
            <person name="Debuchy R."/>
            <person name="Gladieux P."/>
            <person name="Hiltunen Thoren M."/>
            <person name="Johannesson H."/>
        </authorList>
    </citation>
    <scope>NUCLEOTIDE SEQUENCE [LARGE SCALE GENOMIC DNA]</scope>
    <source>
        <strain evidence="7">CBS 284.82</strain>
    </source>
</reference>
<dbReference type="PROSITE" id="PS50297">
    <property type="entry name" value="ANK_REP_REGION"/>
    <property type="match status" value="2"/>
</dbReference>
<sequence length="1773" mass="194576">MAAALFLLSLLPLLPTAWALSSAEDWSSFADNFATDLAPLITLFGEQVTKQFLSESVGFLDNLIFGLGPLGILTAVVSAIRLYGRASLKSFIGRAQEAHGIAEAELCSSTSHDVCELWSNGGICRVFGRPKILEFIYTRPQPRDPANFKEEVGEDPPHCGIYTPREVLVGNTPDGSSDYWTEVPRPFPFRKFAPFPDLSLNVGTRRTSKRFLLGAVAAGVLLEASFFFYATWATFYNPDFYTGEDAPHLWSFVLGMAGTVFLMFGMCLCAVLVERRSLERRFKTVKRPDDGGVKPRLFWVQCGDQRVGDQQFRSFAYSDEKQEYMTSYVSDPKWDRVFGFRPSSVLWVAIVASLLGFACQFVGFRGLHGSITLYQLACTLVMSVVRALLRSRRLGREQNRLEYFSRKSESDELDWQALSIVGSERHIQAEDPLLDHTDLWTLMNSHLDTGLRHSPSSKAAQSILGSSVDILLSKGVVGSGVVGFRPADTTPEAERETVCAQNGVKFVRMLEGSVRHGDFVVEPLAVEGSPRGASKFNMNPAARALNIRARLGHLTGDAFQPPGTQWDPELQSMARRLRGALQDAMGYIFDKAPLQPGWKGAKTLVWSATCTYSVVYGPRLLVEEAFPVYFLMHQKSQRWQINEYQLAAVMGLWRHSLFQSFDPVEAKFPARHVLKRKLIQVAGTLERTAAVMRLWVTKDGTLSHRYASLKEQGTADLVPFRLSLEEVERVFTHEGRWEPYAHDGDAPEDPGPSAVLLMSLLTPGTLLEMIAQDVFTAFMFEAASMLDKLTEVSVRQPLGAPSDASILRNPNSSSSDLSNPHVDALARILYDAGLATEEAALMCVVPAMFHHSKLPSLDDSAGRLLSDAKQLRTDRQYEKGEAHLKSLLRICSPQHHEKVVRALGELYRAASKSPSGVHRDFGLRAMASIRRNTISQAAGPTLSEAAMTAVADYEKLAEFLPKRSGNSWESRTGVFLRVSEVLRLEGIRQPGQESERSRLKTLLVLEKYDMTSRNSPALHELLFAAIALGHDEVFDDLHALNRDLVFEPPSLKTTETGLGAAPLTAFLTRKFNAGNNLASRGGSTVGFLALAWAASQLEDGGHSAGEAEDILRTVLDWASATKEFTDVDKNTPLMYAVGSGNLKAVNVFLESGVDFQVLNIAGETALSRAVSVGNVSIAERILKEGHERASLPHVYLHHALSVALRAHKQPFIDLLVQNGANINDRDERGHGLLFAALEPFLPETLGDGPYKHINTRGNLDRDPELLTLLLKNGATTGDLLPDILQAAIDNVMPDWIRELHARGSDVISPLAQMGGVTAILEAAIPSRQEVEAAFPREPEKRHRSDPLIELLLELGMPVQPGDIHRAVRLRSSEQILVSFLKNGASNNTVLEGYGTPLQTLLNNEFWDSRAAAQERMLDLLLTNGCDVNLDSPEWKATPLQIVCSRSDFHYEKPLIYHREALPEYSDKLPMMLLRAGANVNLTAADIPGAGRRLIKSTPLELACLTGKTEVVLALLEAGAKVNTPGGEFGPPLQAACIQFGREKQGAVEIIRALIKAGADLNALCKPGGTPLAVAAHLLLPELVKTLLDAGAAPTLDLKDHTDGAYADAWDALHQPPGPLVETLQKAFSAMQTGPFDCEVVERDAEESRKRWREIKALFALHGIVRPGERREVPADDYFQSDNICFQEEFAHLSSEEIRLSDYTVGPRYGPELPPAIVPNTTTVAPSPSSAGAMVDFEYPQERSVFFAGSGFGSAGGGAFRTTSDSGGARTTSY</sequence>
<dbReference type="EMBL" id="MU854820">
    <property type="protein sequence ID" value="KAK4031411.1"/>
    <property type="molecule type" value="Genomic_DNA"/>
</dbReference>
<feature type="transmembrane region" description="Helical" evidence="4">
    <location>
        <begin position="211"/>
        <end position="232"/>
    </location>
</feature>
<evidence type="ECO:0000256" key="5">
    <source>
        <dbReference type="SAM" id="SignalP"/>
    </source>
</evidence>